<protein>
    <submittedName>
        <fullName evidence="1">Uncharacterized protein</fullName>
    </submittedName>
</protein>
<proteinExistence type="predicted"/>
<reference evidence="1" key="1">
    <citation type="submission" date="2020-06" db="EMBL/GenBank/DDBJ databases">
        <authorList>
            <person name="Li T."/>
            <person name="Hu X."/>
            <person name="Zhang T."/>
            <person name="Song X."/>
            <person name="Zhang H."/>
            <person name="Dai N."/>
            <person name="Sheng W."/>
            <person name="Hou X."/>
            <person name="Wei L."/>
        </authorList>
    </citation>
    <scope>NUCLEOTIDE SEQUENCE</scope>
    <source>
        <strain evidence="1">G02</strain>
        <tissue evidence="1">Leaf</tissue>
    </source>
</reference>
<dbReference type="AlphaFoldDB" id="A0AAW2TZJ1"/>
<evidence type="ECO:0000313" key="1">
    <source>
        <dbReference type="EMBL" id="KAL0409725.1"/>
    </source>
</evidence>
<organism evidence="1">
    <name type="scientific">Sesamum radiatum</name>
    <name type="common">Black benniseed</name>
    <dbReference type="NCBI Taxonomy" id="300843"/>
    <lineage>
        <taxon>Eukaryota</taxon>
        <taxon>Viridiplantae</taxon>
        <taxon>Streptophyta</taxon>
        <taxon>Embryophyta</taxon>
        <taxon>Tracheophyta</taxon>
        <taxon>Spermatophyta</taxon>
        <taxon>Magnoliopsida</taxon>
        <taxon>eudicotyledons</taxon>
        <taxon>Gunneridae</taxon>
        <taxon>Pentapetalae</taxon>
        <taxon>asterids</taxon>
        <taxon>lamiids</taxon>
        <taxon>Lamiales</taxon>
        <taxon>Pedaliaceae</taxon>
        <taxon>Sesamum</taxon>
    </lineage>
</organism>
<comment type="caution">
    <text evidence="1">The sequence shown here is derived from an EMBL/GenBank/DDBJ whole genome shotgun (WGS) entry which is preliminary data.</text>
</comment>
<accession>A0AAW2TZJ1</accession>
<sequence length="56" mass="5995">MAMTQILVVALAAMEPPDEAEGPLVRGPLAPPWEQGQALQSLDDVLSKWIAPLESL</sequence>
<reference evidence="1" key="2">
    <citation type="journal article" date="2024" name="Plant">
        <title>Genomic evolution and insights into agronomic trait innovations of Sesamum species.</title>
        <authorList>
            <person name="Miao H."/>
            <person name="Wang L."/>
            <person name="Qu L."/>
            <person name="Liu H."/>
            <person name="Sun Y."/>
            <person name="Le M."/>
            <person name="Wang Q."/>
            <person name="Wei S."/>
            <person name="Zheng Y."/>
            <person name="Lin W."/>
            <person name="Duan Y."/>
            <person name="Cao H."/>
            <person name="Xiong S."/>
            <person name="Wang X."/>
            <person name="Wei L."/>
            <person name="Li C."/>
            <person name="Ma Q."/>
            <person name="Ju M."/>
            <person name="Zhao R."/>
            <person name="Li G."/>
            <person name="Mu C."/>
            <person name="Tian Q."/>
            <person name="Mei H."/>
            <person name="Zhang T."/>
            <person name="Gao T."/>
            <person name="Zhang H."/>
        </authorList>
    </citation>
    <scope>NUCLEOTIDE SEQUENCE</scope>
    <source>
        <strain evidence="1">G02</strain>
    </source>
</reference>
<gene>
    <name evidence="1" type="ORF">Sradi_1906900</name>
</gene>
<dbReference type="EMBL" id="JACGWJ010000007">
    <property type="protein sequence ID" value="KAL0409725.1"/>
    <property type="molecule type" value="Genomic_DNA"/>
</dbReference>
<name>A0AAW2TZJ1_SESRA</name>